<gene>
    <name evidence="2" type="ORF">BGC07_10830</name>
</gene>
<evidence type="ECO:0000313" key="3">
    <source>
        <dbReference type="Proteomes" id="UP000094329"/>
    </source>
</evidence>
<evidence type="ECO:0000313" key="2">
    <source>
        <dbReference type="EMBL" id="ODN43326.1"/>
    </source>
</evidence>
<protein>
    <submittedName>
        <fullName evidence="2">Uncharacterized protein</fullName>
    </submittedName>
</protein>
<keyword evidence="1" id="KW-0472">Membrane</keyword>
<feature type="transmembrane region" description="Helical" evidence="1">
    <location>
        <begin position="47"/>
        <end position="66"/>
    </location>
</feature>
<reference evidence="2 3" key="1">
    <citation type="submission" date="2016-08" db="EMBL/GenBank/DDBJ databases">
        <title>Draft genome sequence of Candidatus Piscirickettsia litoralis, from seawater.</title>
        <authorList>
            <person name="Wan X."/>
            <person name="Lee A.J."/>
            <person name="Hou S."/>
            <person name="Donachie S.P."/>
        </authorList>
    </citation>
    <scope>NUCLEOTIDE SEQUENCE [LARGE SCALE GENOMIC DNA]</scope>
    <source>
        <strain evidence="2 3">Y2</strain>
    </source>
</reference>
<dbReference type="EMBL" id="MDTU01000001">
    <property type="protein sequence ID" value="ODN43326.1"/>
    <property type="molecule type" value="Genomic_DNA"/>
</dbReference>
<name>A0ABX3A6L1_9GAMM</name>
<dbReference type="Proteomes" id="UP000094329">
    <property type="component" value="Unassembled WGS sequence"/>
</dbReference>
<comment type="caution">
    <text evidence="2">The sequence shown here is derived from an EMBL/GenBank/DDBJ whole genome shotgun (WGS) entry which is preliminary data.</text>
</comment>
<keyword evidence="1" id="KW-0812">Transmembrane</keyword>
<evidence type="ECO:0000256" key="1">
    <source>
        <dbReference type="SAM" id="Phobius"/>
    </source>
</evidence>
<proteinExistence type="predicted"/>
<organism evidence="2 3">
    <name type="scientific">Piscirickettsia litoralis</name>
    <dbReference type="NCBI Taxonomy" id="1891921"/>
    <lineage>
        <taxon>Bacteria</taxon>
        <taxon>Pseudomonadati</taxon>
        <taxon>Pseudomonadota</taxon>
        <taxon>Gammaproteobacteria</taxon>
        <taxon>Thiotrichales</taxon>
        <taxon>Piscirickettsiaceae</taxon>
        <taxon>Piscirickettsia</taxon>
    </lineage>
</organism>
<accession>A0ABX3A6L1</accession>
<sequence>MVVRAKAVIAGIIMLSWLLLSLPSDIVMKNNIMKQLSGRILQVINFLYLFIDKVIFITIMDWLVFIK</sequence>
<keyword evidence="1" id="KW-1133">Transmembrane helix</keyword>
<keyword evidence="3" id="KW-1185">Reference proteome</keyword>